<dbReference type="PANTHER" id="PTHR30093">
    <property type="entry name" value="GENERAL SECRETION PATHWAY PROTEIN G"/>
    <property type="match status" value="1"/>
</dbReference>
<dbReference type="InterPro" id="IPR000983">
    <property type="entry name" value="Bac_GSPG_pilin"/>
</dbReference>
<dbReference type="GO" id="GO:0015627">
    <property type="term" value="C:type II protein secretion system complex"/>
    <property type="evidence" value="ECO:0007669"/>
    <property type="project" value="InterPro"/>
</dbReference>
<dbReference type="SUPFAM" id="SSF54523">
    <property type="entry name" value="Pili subunits"/>
    <property type="match status" value="1"/>
</dbReference>
<dbReference type="GO" id="GO:0015628">
    <property type="term" value="P:protein secretion by the type II secretion system"/>
    <property type="evidence" value="ECO:0007669"/>
    <property type="project" value="InterPro"/>
</dbReference>
<proteinExistence type="predicted"/>
<evidence type="ECO:0000313" key="8">
    <source>
        <dbReference type="Proteomes" id="UP000231162"/>
    </source>
</evidence>
<dbReference type="PRINTS" id="PR00813">
    <property type="entry name" value="BCTERIALGSPG"/>
</dbReference>
<dbReference type="PROSITE" id="PS00409">
    <property type="entry name" value="PROKAR_NTER_METHYL"/>
    <property type="match status" value="1"/>
</dbReference>
<dbReference type="AlphaFoldDB" id="A0A2M6R9I2"/>
<dbReference type="Gene3D" id="3.30.700.10">
    <property type="entry name" value="Glycoprotein, Type 4 Pilin"/>
    <property type="match status" value="1"/>
</dbReference>
<keyword evidence="2" id="KW-0488">Methylation</keyword>
<evidence type="ECO:0000313" key="7">
    <source>
        <dbReference type="EMBL" id="PIS07183.1"/>
    </source>
</evidence>
<keyword evidence="5 6" id="KW-0472">Membrane</keyword>
<accession>A0A2M6R9I2</accession>
<evidence type="ECO:0000256" key="6">
    <source>
        <dbReference type="SAM" id="Phobius"/>
    </source>
</evidence>
<dbReference type="PANTHER" id="PTHR30093:SF44">
    <property type="entry name" value="TYPE II SECRETION SYSTEM CORE PROTEIN G"/>
    <property type="match status" value="1"/>
</dbReference>
<comment type="subcellular location">
    <subcellularLocation>
        <location evidence="1">Membrane</location>
        <topology evidence="1">Single-pass membrane protein</topology>
    </subcellularLocation>
</comment>
<name>A0A2M6R9I2_9BACT</name>
<feature type="transmembrane region" description="Helical" evidence="6">
    <location>
        <begin position="21"/>
        <end position="44"/>
    </location>
</feature>
<evidence type="ECO:0008006" key="9">
    <source>
        <dbReference type="Google" id="ProtNLM"/>
    </source>
</evidence>
<keyword evidence="3 6" id="KW-0812">Transmembrane</keyword>
<sequence>MNTYSLIVNKYRRRFTSRVSRGFTLVELLVVITIVGLLATMVAINVNKARVKGHVEQAKNDVNRMVVAYENYKAENLILPDPVFSVDTNSTLPTWDPFWSTTIKSKTLVPPDRSNITYSIKTSATGIQYAICAYGDDLATTYIVGKNSDINVKAQASDCVL</sequence>
<dbReference type="GO" id="GO:0016020">
    <property type="term" value="C:membrane"/>
    <property type="evidence" value="ECO:0007669"/>
    <property type="project" value="UniProtKB-SubCell"/>
</dbReference>
<comment type="caution">
    <text evidence="7">The sequence shown here is derived from an EMBL/GenBank/DDBJ whole genome shotgun (WGS) entry which is preliminary data.</text>
</comment>
<keyword evidence="4 6" id="KW-1133">Transmembrane helix</keyword>
<dbReference type="NCBIfam" id="TIGR02532">
    <property type="entry name" value="IV_pilin_GFxxxE"/>
    <property type="match status" value="1"/>
</dbReference>
<dbReference type="InterPro" id="IPR045584">
    <property type="entry name" value="Pilin-like"/>
</dbReference>
<gene>
    <name evidence="7" type="ORF">COT79_00610</name>
</gene>
<organism evidence="7 8">
    <name type="scientific">Candidatus Berkelbacteria bacterium CG10_big_fil_rev_8_21_14_0_10_43_14</name>
    <dbReference type="NCBI Taxonomy" id="1974515"/>
    <lineage>
        <taxon>Bacteria</taxon>
        <taxon>Candidatus Berkelbacteria</taxon>
    </lineage>
</organism>
<reference evidence="8" key="1">
    <citation type="submission" date="2017-09" db="EMBL/GenBank/DDBJ databases">
        <title>Depth-based differentiation of microbial function through sediment-hosted aquifers and enrichment of novel symbionts in the deep terrestrial subsurface.</title>
        <authorList>
            <person name="Probst A.J."/>
            <person name="Ladd B."/>
            <person name="Jarett J.K."/>
            <person name="Geller-Mcgrath D.E."/>
            <person name="Sieber C.M.K."/>
            <person name="Emerson J.B."/>
            <person name="Anantharaman K."/>
            <person name="Thomas B.C."/>
            <person name="Malmstrom R."/>
            <person name="Stieglmeier M."/>
            <person name="Klingl A."/>
            <person name="Woyke T."/>
            <person name="Ryan C.M."/>
            <person name="Banfield J.F."/>
        </authorList>
    </citation>
    <scope>NUCLEOTIDE SEQUENCE [LARGE SCALE GENOMIC DNA]</scope>
</reference>
<dbReference type="Pfam" id="PF07963">
    <property type="entry name" value="N_methyl"/>
    <property type="match status" value="1"/>
</dbReference>
<evidence type="ECO:0000256" key="5">
    <source>
        <dbReference type="ARBA" id="ARBA00023136"/>
    </source>
</evidence>
<protein>
    <recommendedName>
        <fullName evidence="9">Type II secretion system protein GspG C-terminal domain-containing protein</fullName>
    </recommendedName>
</protein>
<evidence type="ECO:0000256" key="3">
    <source>
        <dbReference type="ARBA" id="ARBA00022692"/>
    </source>
</evidence>
<evidence type="ECO:0000256" key="4">
    <source>
        <dbReference type="ARBA" id="ARBA00022989"/>
    </source>
</evidence>
<evidence type="ECO:0000256" key="1">
    <source>
        <dbReference type="ARBA" id="ARBA00004167"/>
    </source>
</evidence>
<dbReference type="EMBL" id="PEZX01000012">
    <property type="protein sequence ID" value="PIS07183.1"/>
    <property type="molecule type" value="Genomic_DNA"/>
</dbReference>
<evidence type="ECO:0000256" key="2">
    <source>
        <dbReference type="ARBA" id="ARBA00022481"/>
    </source>
</evidence>
<dbReference type="InterPro" id="IPR012902">
    <property type="entry name" value="N_methyl_site"/>
</dbReference>
<dbReference type="Proteomes" id="UP000231162">
    <property type="component" value="Unassembled WGS sequence"/>
</dbReference>